<sequence>MPKAGCGGKPIEPGTSSAKTKTIQPRKSWQRKKRRSMFSSALHAKTPGLAVTDSRGLTVRHVLLHRTEVTEVAVARVTGQRFDPAGRMIAAIDSRLDRANRSTVYSLSGGALFTESVDAGWRLALFGEGGQILADWDGRGSERKVEYDALLRPEKIVEQKRVVEVFAYGGVNADGHNQCNQLIRHDDHAGTLFFDDYGLHGSALSETRHFTLATGQPDWSPAEPDRTAMLEPIGLQTRWAFNASGDVVEQTDAKSNRQVFSQTVDGQLKESGLTLAGAAQPQALVSEIHYNAFNQVEQETAGNGVVSQYSYDQQDGRLDKLSAVSAQGSALQRLFYSYDPVGNILRLEDASQMDKYCDNQCIEPISRYTYDTLYQLIETTGREVRNGASHGPALPDLQSLPTVDPCQVSNYKQRYQYDAAGNLLLMRHEGAQDFTRKMHVAPDSNRSLPDENRDADFDMNFDPNGNLLQLVRGQVMSWDVRNQLQTIITVQRKDGPNDEERYIYDGQGQRCRKISTSQASGRTLINEARDLPGLEIRTTADGEILHVITAQAGRNSVRILHWEAGKPDGIANDQVRYSLSDHLGSSTLELDHRGSIISHESYYPFGGTAWWAARSAVEAKYKTVRYSGKERDASGLYYYGFRYYAPWLQRWINPDPAGDVDGLNLFHFIANSPINYRDASGLEKYKSKYDRVELEVRLSRGPILRRGLTDLRENSSDAAGKLCTAIDYAVTATAEAIEALENPPSANYSTLAGRILGDENPDHELLLTNFRTLHAAAIKYQNTNAEQLVVVKSKIPTELAFVVKGDPHERIFFTETGLKQPKKIMAMTFIHELSHIKLKTGDFYYYQKGYTTNPNNQESPDEAHDVAAGLHDERLVTTAQKNVSKKMLRSLFGSSNTGDFKTKLQTDKTLRSNALLRNADTWALLIFSHAHSALWRMDLREQGRK</sequence>
<dbReference type="InterPro" id="IPR050708">
    <property type="entry name" value="T6SS_VgrG/RHS"/>
</dbReference>
<gene>
    <name evidence="2" type="ORF">ALQ33_04734</name>
</gene>
<feature type="region of interest" description="Disordered" evidence="1">
    <location>
        <begin position="1"/>
        <end position="38"/>
    </location>
</feature>
<dbReference type="PANTHER" id="PTHR32305:SF15">
    <property type="entry name" value="PROTEIN RHSA-RELATED"/>
    <property type="match status" value="1"/>
</dbReference>
<dbReference type="InterPro" id="IPR022385">
    <property type="entry name" value="Rhs_assc_core"/>
</dbReference>
<proteinExistence type="predicted"/>
<feature type="compositionally biased region" description="Polar residues" evidence="1">
    <location>
        <begin position="14"/>
        <end position="27"/>
    </location>
</feature>
<evidence type="ECO:0000313" key="2">
    <source>
        <dbReference type="EMBL" id="RMO96383.1"/>
    </source>
</evidence>
<comment type="caution">
    <text evidence="2">The sequence shown here is derived from an EMBL/GenBank/DDBJ whole genome shotgun (WGS) entry which is preliminary data.</text>
</comment>
<dbReference type="Proteomes" id="UP000279372">
    <property type="component" value="Unassembled WGS sequence"/>
</dbReference>
<accession>A0A3M3ZQK2</accession>
<dbReference type="AlphaFoldDB" id="A0A3M3ZQK2"/>
<dbReference type="Gene3D" id="3.40.390.10">
    <property type="entry name" value="Collagenase (Catalytic Domain)"/>
    <property type="match status" value="1"/>
</dbReference>
<evidence type="ECO:0000256" key="1">
    <source>
        <dbReference type="SAM" id="MobiDB-lite"/>
    </source>
</evidence>
<reference evidence="2 3" key="1">
    <citation type="submission" date="2018-08" db="EMBL/GenBank/DDBJ databases">
        <title>Recombination of ecologically and evolutionarily significant loci maintains genetic cohesion in the Pseudomonas syringae species complex.</title>
        <authorList>
            <person name="Dillon M."/>
            <person name="Thakur S."/>
            <person name="Almeida R.N.D."/>
            <person name="Weir B.S."/>
            <person name="Guttman D.S."/>
        </authorList>
    </citation>
    <scope>NUCLEOTIDE SEQUENCE [LARGE SCALE GENOMIC DNA]</scope>
    <source>
        <strain evidence="2 3">ICMP 8902</strain>
    </source>
</reference>
<dbReference type="EMBL" id="RBQB01000042">
    <property type="protein sequence ID" value="RMO96383.1"/>
    <property type="molecule type" value="Genomic_DNA"/>
</dbReference>
<dbReference type="InterPro" id="IPR024079">
    <property type="entry name" value="MetalloPept_cat_dom_sf"/>
</dbReference>
<name>A0A3M3ZQK2_9PSED</name>
<evidence type="ECO:0000313" key="3">
    <source>
        <dbReference type="Proteomes" id="UP000279372"/>
    </source>
</evidence>
<dbReference type="NCBIfam" id="TIGR03696">
    <property type="entry name" value="Rhs_assc_core"/>
    <property type="match status" value="1"/>
</dbReference>
<dbReference type="GO" id="GO:0008237">
    <property type="term" value="F:metallopeptidase activity"/>
    <property type="evidence" value="ECO:0007669"/>
    <property type="project" value="InterPro"/>
</dbReference>
<dbReference type="Gene3D" id="2.180.10.10">
    <property type="entry name" value="RHS repeat-associated core"/>
    <property type="match status" value="1"/>
</dbReference>
<protein>
    <submittedName>
        <fullName evidence="2">Putative insecticidal toxin complex protein C1</fullName>
    </submittedName>
</protein>
<organism evidence="2 3">
    <name type="scientific">Pseudomonas syringae pv. philadelphi</name>
    <dbReference type="NCBI Taxonomy" id="251706"/>
    <lineage>
        <taxon>Bacteria</taxon>
        <taxon>Pseudomonadati</taxon>
        <taxon>Pseudomonadota</taxon>
        <taxon>Gammaproteobacteria</taxon>
        <taxon>Pseudomonadales</taxon>
        <taxon>Pseudomonadaceae</taxon>
        <taxon>Pseudomonas</taxon>
    </lineage>
</organism>
<dbReference type="PANTHER" id="PTHR32305">
    <property type="match status" value="1"/>
</dbReference>